<keyword evidence="7" id="KW-1185">Reference proteome</keyword>
<feature type="region of interest" description="Disordered" evidence="4">
    <location>
        <begin position="1"/>
        <end position="20"/>
    </location>
</feature>
<dbReference type="Pfam" id="PF20240">
    <property type="entry name" value="DUF6597"/>
    <property type="match status" value="1"/>
</dbReference>
<name>A0ABP8QHY4_9GAMM</name>
<dbReference type="EMBL" id="BAABFC010000028">
    <property type="protein sequence ID" value="GAA4503759.1"/>
    <property type="molecule type" value="Genomic_DNA"/>
</dbReference>
<dbReference type="Pfam" id="PF12833">
    <property type="entry name" value="HTH_18"/>
    <property type="match status" value="1"/>
</dbReference>
<evidence type="ECO:0000256" key="1">
    <source>
        <dbReference type="ARBA" id="ARBA00023015"/>
    </source>
</evidence>
<keyword evidence="1" id="KW-0805">Transcription regulation</keyword>
<reference evidence="7" key="1">
    <citation type="journal article" date="2019" name="Int. J. Syst. Evol. Microbiol.">
        <title>The Global Catalogue of Microorganisms (GCM) 10K type strain sequencing project: providing services to taxonomists for standard genome sequencing and annotation.</title>
        <authorList>
            <consortium name="The Broad Institute Genomics Platform"/>
            <consortium name="The Broad Institute Genome Sequencing Center for Infectious Disease"/>
            <person name="Wu L."/>
            <person name="Ma J."/>
        </authorList>
    </citation>
    <scope>NUCLEOTIDE SEQUENCE [LARGE SCALE GENOMIC DNA]</scope>
    <source>
        <strain evidence="7">JCM 32226</strain>
    </source>
</reference>
<dbReference type="InterPro" id="IPR050204">
    <property type="entry name" value="AraC_XylS_family_regulators"/>
</dbReference>
<comment type="caution">
    <text evidence="6">The sequence shown here is derived from an EMBL/GenBank/DDBJ whole genome shotgun (WGS) entry which is preliminary data.</text>
</comment>
<evidence type="ECO:0000256" key="2">
    <source>
        <dbReference type="ARBA" id="ARBA00023125"/>
    </source>
</evidence>
<proteinExistence type="predicted"/>
<protein>
    <recommendedName>
        <fullName evidence="5">HTH araC/xylS-type domain-containing protein</fullName>
    </recommendedName>
</protein>
<dbReference type="Gene3D" id="1.10.10.60">
    <property type="entry name" value="Homeodomain-like"/>
    <property type="match status" value="1"/>
</dbReference>
<dbReference type="InterPro" id="IPR046532">
    <property type="entry name" value="DUF6597"/>
</dbReference>
<dbReference type="SMART" id="SM00342">
    <property type="entry name" value="HTH_ARAC"/>
    <property type="match status" value="1"/>
</dbReference>
<dbReference type="RefSeq" id="WP_345014676.1">
    <property type="nucleotide sequence ID" value="NZ_BAABFC010000028.1"/>
</dbReference>
<keyword evidence="3" id="KW-0804">Transcription</keyword>
<dbReference type="InterPro" id="IPR009057">
    <property type="entry name" value="Homeodomain-like_sf"/>
</dbReference>
<feature type="domain" description="HTH araC/xylS-type" evidence="5">
    <location>
        <begin position="185"/>
        <end position="268"/>
    </location>
</feature>
<dbReference type="Proteomes" id="UP001501321">
    <property type="component" value="Unassembled WGS sequence"/>
</dbReference>
<accession>A0ABP8QHY4</accession>
<evidence type="ECO:0000256" key="4">
    <source>
        <dbReference type="SAM" id="MobiDB-lite"/>
    </source>
</evidence>
<dbReference type="InterPro" id="IPR018060">
    <property type="entry name" value="HTH_AraC"/>
</dbReference>
<dbReference type="PROSITE" id="PS01124">
    <property type="entry name" value="HTH_ARAC_FAMILY_2"/>
    <property type="match status" value="1"/>
</dbReference>
<gene>
    <name evidence="6" type="ORF">GCM10023095_30510</name>
</gene>
<evidence type="ECO:0000259" key="5">
    <source>
        <dbReference type="PROSITE" id="PS01124"/>
    </source>
</evidence>
<dbReference type="PANTHER" id="PTHR46796">
    <property type="entry name" value="HTH-TYPE TRANSCRIPTIONAL ACTIVATOR RHAS-RELATED"/>
    <property type="match status" value="1"/>
</dbReference>
<evidence type="ECO:0000256" key="3">
    <source>
        <dbReference type="ARBA" id="ARBA00023163"/>
    </source>
</evidence>
<organism evidence="6 7">
    <name type="scientific">Pseudaeromonas paramecii</name>
    <dbReference type="NCBI Taxonomy" id="2138166"/>
    <lineage>
        <taxon>Bacteria</taxon>
        <taxon>Pseudomonadati</taxon>
        <taxon>Pseudomonadota</taxon>
        <taxon>Gammaproteobacteria</taxon>
        <taxon>Aeromonadales</taxon>
        <taxon>Aeromonadaceae</taxon>
        <taxon>Pseudaeromonas</taxon>
    </lineage>
</organism>
<dbReference type="SUPFAM" id="SSF46689">
    <property type="entry name" value="Homeodomain-like"/>
    <property type="match status" value="1"/>
</dbReference>
<keyword evidence="2" id="KW-0238">DNA-binding</keyword>
<evidence type="ECO:0000313" key="7">
    <source>
        <dbReference type="Proteomes" id="UP001501321"/>
    </source>
</evidence>
<sequence length="284" mass="31903">MTPSSRLVTPMSALPPRRWSQAPGPDLAPFVDRLWGWSLPAGTALPPLFPGTGSEVFFHLASRPRQADGRPVPRGHLLCPRQQTLQLSASGPQQLLAIRFKSGQLRHLTPWPFAELADSLLPVERLWPEEGEALLTALRQPLSQPQQLALLQDFLLRQLSRCQQPHQAGEDALIQRLYYAPNTAIPALADALGWSRRHLERRFALRFGLSPKQFARLARLQHSLRQLALEPELELVQVALARGFCDQAHFSHDSLALTGLTPRQLRQQLLHGPHCYHAPSRRPD</sequence>
<evidence type="ECO:0000313" key="6">
    <source>
        <dbReference type="EMBL" id="GAA4503759.1"/>
    </source>
</evidence>